<gene>
    <name evidence="6" type="ORF">BHQ10_002286</name>
</gene>
<proteinExistence type="predicted"/>
<dbReference type="Pfam" id="PF12796">
    <property type="entry name" value="Ank_2"/>
    <property type="match status" value="4"/>
</dbReference>
<dbReference type="PANTHER" id="PTHR24198">
    <property type="entry name" value="ANKYRIN REPEAT AND PROTEIN KINASE DOMAIN-CONTAINING PROTEIN"/>
    <property type="match status" value="1"/>
</dbReference>
<dbReference type="InterPro" id="IPR056884">
    <property type="entry name" value="NPHP3-like_N"/>
</dbReference>
<dbReference type="InterPro" id="IPR035994">
    <property type="entry name" value="Nucleoside_phosphorylase_sf"/>
</dbReference>
<dbReference type="Proteomes" id="UP000249363">
    <property type="component" value="Unassembled WGS sequence"/>
</dbReference>
<dbReference type="SUPFAM" id="SSF53167">
    <property type="entry name" value="Purine and uridine phosphorylases"/>
    <property type="match status" value="1"/>
</dbReference>
<feature type="repeat" description="ANK" evidence="3">
    <location>
        <begin position="1152"/>
        <end position="1173"/>
    </location>
</feature>
<dbReference type="GO" id="GO:0003824">
    <property type="term" value="F:catalytic activity"/>
    <property type="evidence" value="ECO:0007669"/>
    <property type="project" value="InterPro"/>
</dbReference>
<dbReference type="RefSeq" id="XP_040730791.1">
    <property type="nucleotide sequence ID" value="XM_040874415.1"/>
</dbReference>
<feature type="compositionally biased region" description="Basic residues" evidence="4">
    <location>
        <begin position="1"/>
        <end position="10"/>
    </location>
</feature>
<feature type="repeat" description="ANK" evidence="3">
    <location>
        <begin position="1280"/>
        <end position="1303"/>
    </location>
</feature>
<evidence type="ECO:0000256" key="3">
    <source>
        <dbReference type="PROSITE-ProRule" id="PRU00023"/>
    </source>
</evidence>
<dbReference type="Gene3D" id="3.40.50.1580">
    <property type="entry name" value="Nucleoside phosphorylase domain"/>
    <property type="match status" value="1"/>
</dbReference>
<feature type="domain" description="Nephrocystin 3-like N-terminal" evidence="5">
    <location>
        <begin position="404"/>
        <end position="584"/>
    </location>
</feature>
<evidence type="ECO:0000259" key="5">
    <source>
        <dbReference type="Pfam" id="PF24883"/>
    </source>
</evidence>
<dbReference type="SUPFAM" id="SSF52540">
    <property type="entry name" value="P-loop containing nucleoside triphosphate hydrolases"/>
    <property type="match status" value="1"/>
</dbReference>
<dbReference type="Gene3D" id="3.40.50.300">
    <property type="entry name" value="P-loop containing nucleotide triphosphate hydrolases"/>
    <property type="match status" value="1"/>
</dbReference>
<reference evidence="6 7" key="1">
    <citation type="journal article" date="2017" name="Biotechnol. Biofuels">
        <title>Differential beta-glucosidase expression as a function of carbon source availability in Talaromyces amestolkiae: a genomic and proteomic approach.</title>
        <authorList>
            <person name="de Eugenio L.I."/>
            <person name="Mendez-Liter J.A."/>
            <person name="Nieto-Dominguez M."/>
            <person name="Alonso L."/>
            <person name="Gil-Munoz J."/>
            <person name="Barriuso J."/>
            <person name="Prieto A."/>
            <person name="Martinez M.J."/>
        </authorList>
    </citation>
    <scope>NUCLEOTIDE SEQUENCE [LARGE SCALE GENOMIC DNA]</scope>
    <source>
        <strain evidence="6 7">CIB</strain>
    </source>
</reference>
<dbReference type="STRING" id="1196081.A0A364KRU9"/>
<dbReference type="GO" id="GO:0009116">
    <property type="term" value="P:nucleoside metabolic process"/>
    <property type="evidence" value="ECO:0007669"/>
    <property type="project" value="InterPro"/>
</dbReference>
<evidence type="ECO:0000256" key="4">
    <source>
        <dbReference type="SAM" id="MobiDB-lite"/>
    </source>
</evidence>
<dbReference type="InterPro" id="IPR027417">
    <property type="entry name" value="P-loop_NTPase"/>
</dbReference>
<keyword evidence="2 3" id="KW-0040">ANK repeat</keyword>
<dbReference type="Pfam" id="PF24883">
    <property type="entry name" value="NPHP3_N"/>
    <property type="match status" value="1"/>
</dbReference>
<dbReference type="SMART" id="SM00248">
    <property type="entry name" value="ANK"/>
    <property type="match status" value="16"/>
</dbReference>
<dbReference type="PROSITE" id="PS50297">
    <property type="entry name" value="ANK_REP_REGION"/>
    <property type="match status" value="5"/>
</dbReference>
<name>A0A364KRU9_TALAM</name>
<feature type="repeat" description="ANK" evidence="3">
    <location>
        <begin position="1053"/>
        <end position="1085"/>
    </location>
</feature>
<accession>A0A364KRU9</accession>
<feature type="repeat" description="ANK" evidence="3">
    <location>
        <begin position="1512"/>
        <end position="1545"/>
    </location>
</feature>
<dbReference type="SUPFAM" id="SSF48403">
    <property type="entry name" value="Ankyrin repeat"/>
    <property type="match status" value="2"/>
</dbReference>
<dbReference type="InterPro" id="IPR002110">
    <property type="entry name" value="Ankyrin_rpt"/>
</dbReference>
<keyword evidence="7" id="KW-1185">Reference proteome</keyword>
<evidence type="ECO:0000313" key="7">
    <source>
        <dbReference type="Proteomes" id="UP000249363"/>
    </source>
</evidence>
<dbReference type="OrthoDB" id="194358at2759"/>
<feature type="repeat" description="ANK" evidence="3">
    <location>
        <begin position="1444"/>
        <end position="1468"/>
    </location>
</feature>
<dbReference type="GeneID" id="63791503"/>
<dbReference type="Gene3D" id="1.25.40.20">
    <property type="entry name" value="Ankyrin repeat-containing domain"/>
    <property type="match status" value="5"/>
</dbReference>
<keyword evidence="1" id="KW-0677">Repeat</keyword>
<feature type="repeat" description="ANK" evidence="3">
    <location>
        <begin position="1184"/>
        <end position="1205"/>
    </location>
</feature>
<comment type="caution">
    <text evidence="6">The sequence shown here is derived from an EMBL/GenBank/DDBJ whole genome shotgun (WGS) entry which is preliminary data.</text>
</comment>
<evidence type="ECO:0000256" key="2">
    <source>
        <dbReference type="ARBA" id="ARBA00023043"/>
    </source>
</evidence>
<protein>
    <recommendedName>
        <fullName evidence="5">Nephrocystin 3-like N-terminal domain-containing protein</fullName>
    </recommendedName>
</protein>
<organism evidence="6 7">
    <name type="scientific">Talaromyces amestolkiae</name>
    <dbReference type="NCBI Taxonomy" id="1196081"/>
    <lineage>
        <taxon>Eukaryota</taxon>
        <taxon>Fungi</taxon>
        <taxon>Dikarya</taxon>
        <taxon>Ascomycota</taxon>
        <taxon>Pezizomycotina</taxon>
        <taxon>Eurotiomycetes</taxon>
        <taxon>Eurotiomycetidae</taxon>
        <taxon>Eurotiales</taxon>
        <taxon>Trichocomaceae</taxon>
        <taxon>Talaromyces</taxon>
        <taxon>Talaromyces sect. Talaromyces</taxon>
    </lineage>
</organism>
<sequence>MESRPHKRPRIYSSSSGEDRPPKRPAYSEPTVRLQNGKQRDYADYTVAIVCALDFEMSAVRFMLDRQHRPLPEKEGDRNSYVLGELNGHNVVIACLPGTQGKSAAAHVAADLERTFPHVQDRLLVGIGGGVPSDRHDIRLGDVVLSMPDGQYNGVVQYDLGKDTEDGFSLKGSLLPPPRTLINAVALMKSDHYAKQNRIAEFITEMTEREPKLLNYYQRPSSDLDILFRSGFRDTLGRDTYTPSNQSETIQRNSRLPSGPHIHYGLVASGDRVLKSAHKRDSIRDRIGDILCFEMEACGLVTELPYMVIRGISDYADSHKNDQWQHYAAAVAAGCAKELLTYIHVHNTPVTVSLDSEEDVNASRHAVGGTIKFTEEQRHKLLESLEFDQFNARQKTIKLAHKRTCRWLLSRDEYKNWLDATKYKDHYGFLWIKGKPGTGKSTIMNFAHNEAKRKMKDKIVISFFFNARGADLEKSTMGMYRSLLLQLLQRFPKLQDVLLSCLETLGMKIGTTAEHLQFTINTLKYIFREAIHSLDRHSIVCFIDALDECSEEEVRDMISFFQEVDEYGENLDEDLHFQVCFSSRHYPHISIDRGLRLVLEGQEEHNQDIADYVIDKLKIGNSKAAQDIRDLLREKASGVFMWVVLVVDILNKEYDRGRIMGLRNRLQDIPSDLHELFRDILRRDSNDSDKDVLLLCIQWVLFARQPLTPEQFYFAMHSGVAPESLCEWDTVEITQDVIKRFILDSSKGLAETTRSKNPTVQFIHESVVDFLLKKNGFADIWNDIGTNFRGLSHERLKSCCINYINIDFSGYIQPNTEIPEASSKQAKSLRESVIGAFPLLKYALQNVFYHSDCAQVAGIPQGESLEEFCVPKWVLLDNVIGKHHIRRHAQNVSLLYLLAELNAPNLVEVHPLVMSYLEIEKERYGTPLFAALAMGNRAVVRAFLRAHAAQRPSSRHLSDLYDLYCQDDGTRSDFGRNFSFLKLKGILFHLVEFDHEIIFQFAMDIYPDMLGDNYYKDRSPLSWAVKHGCYNTIKLLIEAYEVNISTDNTPNRNGEIPLQYAEERGFGGLVELLLKNNFNANTVDPRDRTLVSYAAGYGHDALVKVLLENYEIDINLADRAGRIPLSYAAEKGYFAVVRLLIEKADVNIADIDGRTPLSYAAIYGNSDIVKLLLAKANPDLKDHQGRTPLSYAAENGYAYIVKLLLAKANPDLKDHQGRTPLSYAAIYDHSDIVELLLEKANADLEDTQGRTPLSYAAGIGYAYIVKLLLAKTNPDLKDHHGRTPLSYAAENGNAYIVKLLLEKANADLEDDLGQAPLSYAAGIGHAYIVKLLLEHVKVDSDNLKTTMSQAMAGGQFGVFMLLPRNSETAVKMLETPENASISYAARKRYDTMLKELFAEANTDDILQMSIDQRLLTIAAKLGDYSLLQLLLKERQVDVNGDNSGGRTALSAAVLHGHESIVKLLLERSEVNVNAEGSMGTSALPKAAPKGPENTVRLLLEKKEIDVNATDLDGRTALYSAVRNYNVPIVELLLATDGIDVNIPDNDGCTPFSFAAERGYKEIGRLLLLSTRVDPNIVQQYPDFTSTIRMHT</sequence>
<feature type="repeat" description="ANK" evidence="3">
    <location>
        <begin position="1216"/>
        <end position="1239"/>
    </location>
</feature>
<dbReference type="PANTHER" id="PTHR24198:SF165">
    <property type="entry name" value="ANKYRIN REPEAT-CONTAINING PROTEIN-RELATED"/>
    <property type="match status" value="1"/>
</dbReference>
<dbReference type="EMBL" id="MIKG01000003">
    <property type="protein sequence ID" value="RAO66274.1"/>
    <property type="molecule type" value="Genomic_DNA"/>
</dbReference>
<dbReference type="PROSITE" id="PS50088">
    <property type="entry name" value="ANK_REPEAT"/>
    <property type="match status" value="7"/>
</dbReference>
<evidence type="ECO:0000256" key="1">
    <source>
        <dbReference type="ARBA" id="ARBA00022737"/>
    </source>
</evidence>
<dbReference type="InterPro" id="IPR036770">
    <property type="entry name" value="Ankyrin_rpt-contain_sf"/>
</dbReference>
<feature type="region of interest" description="Disordered" evidence="4">
    <location>
        <begin position="1"/>
        <end position="29"/>
    </location>
</feature>
<dbReference type="Pfam" id="PF00023">
    <property type="entry name" value="Ank"/>
    <property type="match status" value="1"/>
</dbReference>
<evidence type="ECO:0000313" key="6">
    <source>
        <dbReference type="EMBL" id="RAO66274.1"/>
    </source>
</evidence>